<keyword evidence="13 14" id="KW-0961">Cell wall biogenesis/degradation</keyword>
<evidence type="ECO:0000256" key="3">
    <source>
        <dbReference type="ARBA" id="ARBA00022475"/>
    </source>
</evidence>
<keyword evidence="5 14" id="KW-0121">Carboxypeptidase</keyword>
<protein>
    <recommendedName>
        <fullName evidence="14">Peptidoglycan D,D-transpeptidase MrdA</fullName>
        <ecNumber evidence="14">3.4.16.4</ecNumber>
    </recommendedName>
    <alternativeName>
        <fullName evidence="14">Penicillin-binding protein 2</fullName>
        <shortName evidence="14">PBP-2</shortName>
    </alternativeName>
</protein>
<comment type="pathway">
    <text evidence="14">Cell wall biogenesis; peptidoglycan biosynthesis.</text>
</comment>
<comment type="similarity">
    <text evidence="14">Belongs to the transpeptidase family. MrdA subfamily.</text>
</comment>
<evidence type="ECO:0000256" key="9">
    <source>
        <dbReference type="ARBA" id="ARBA00022960"/>
    </source>
</evidence>
<dbReference type="InterPro" id="IPR050515">
    <property type="entry name" value="Beta-lactam/transpept"/>
</dbReference>
<proteinExistence type="inferred from homology"/>
<dbReference type="RefSeq" id="WP_342631914.1">
    <property type="nucleotide sequence ID" value="NZ_CP152380.1"/>
</dbReference>
<dbReference type="InterPro" id="IPR012338">
    <property type="entry name" value="Beta-lactam/transpept-like"/>
</dbReference>
<feature type="coiled-coil region" evidence="15">
    <location>
        <begin position="94"/>
        <end position="121"/>
    </location>
</feature>
<dbReference type="Gene3D" id="3.90.1310.10">
    <property type="entry name" value="Penicillin-binding protein 2a (Domain 2)"/>
    <property type="match status" value="1"/>
</dbReference>
<keyword evidence="9 14" id="KW-0133">Cell shape</keyword>
<dbReference type="SUPFAM" id="SSF56519">
    <property type="entry name" value="Penicillin binding protein dimerisation domain"/>
    <property type="match status" value="1"/>
</dbReference>
<keyword evidence="6 14" id="KW-0645">Protease</keyword>
<evidence type="ECO:0000256" key="1">
    <source>
        <dbReference type="ARBA" id="ARBA00004167"/>
    </source>
</evidence>
<dbReference type="EMBL" id="CP152380">
    <property type="protein sequence ID" value="XAF54721.1"/>
    <property type="molecule type" value="Genomic_DNA"/>
</dbReference>
<evidence type="ECO:0000256" key="8">
    <source>
        <dbReference type="ARBA" id="ARBA00022801"/>
    </source>
</evidence>
<evidence type="ECO:0000256" key="15">
    <source>
        <dbReference type="SAM" id="Coils"/>
    </source>
</evidence>
<dbReference type="GO" id="GO:0009002">
    <property type="term" value="F:serine-type D-Ala-D-Ala carboxypeptidase activity"/>
    <property type="evidence" value="ECO:0007669"/>
    <property type="project" value="UniProtKB-EC"/>
</dbReference>
<dbReference type="Gene3D" id="3.40.710.10">
    <property type="entry name" value="DD-peptidase/beta-lactamase superfamily"/>
    <property type="match status" value="1"/>
</dbReference>
<keyword evidence="10 14" id="KW-0573">Peptidoglycan synthesis</keyword>
<evidence type="ECO:0000256" key="6">
    <source>
        <dbReference type="ARBA" id="ARBA00022670"/>
    </source>
</evidence>
<feature type="domain" description="Penicillin-binding protein transpeptidase" evidence="16">
    <location>
        <begin position="267"/>
        <end position="606"/>
    </location>
</feature>
<evidence type="ECO:0000256" key="14">
    <source>
        <dbReference type="HAMAP-Rule" id="MF_02081"/>
    </source>
</evidence>
<evidence type="ECO:0000259" key="16">
    <source>
        <dbReference type="Pfam" id="PF00905"/>
    </source>
</evidence>
<dbReference type="HAMAP" id="MF_02081">
    <property type="entry name" value="MrdA_transpept"/>
    <property type="match status" value="1"/>
</dbReference>
<comment type="catalytic activity">
    <reaction evidence="14">
        <text>Preferential cleavage: (Ac)2-L-Lys-D-Ala-|-D-Ala. Also transpeptidation of peptidyl-alanyl moieties that are N-acyl substituents of D-alanine.</text>
        <dbReference type="EC" id="3.4.16.4"/>
    </reaction>
</comment>
<sequence length="631" mass="70886">MAWGEFKDTAAERRLFQRRAVVMLVFVLLMMIGLLARMYQLQIVEHETYTTLSDKNRVQVQSVPPPRGLVYDRNDLLLAENRPVFSLTLVPERVAGMEATLARLSEILDIAEEDIERFKRRLREPRRPFQEMPLSYDLGEEEIARMAVHRHEFPGVEVRAELVRYYPHSELTAHALGFVGRINREELQRIDPVNYAGTNYIGKSGIERFYEQVLHGTVGYQHVETNARGRILRVLERVNPVPGEDLQLHLDLRLQRKAYQLLEGRRGAIVAIEPETGGILALASVPGFDANKFVTGISVEDYRNLSTDIDKPLFNRALRGQYPPGSTIKPMMAIAALDSGVTNRERRIWDPGYFQLREGGRRFRNWNRSGDGWVDLKYSMARSNDVYFYEVGVEMGVSVMSEYLAHFGFGEDATLDVSGALSGLLPTADWKRAARNEPWYPGDSVNMSIGQGFMLSTPLQLATATTLIANRGIWVEPRLLKDIRGDRSVDEFLPSETHEPLVLKNPDDWEFVVETMEEVMHGARGTARAAGSGASYRMAGKTGTAQVFSLGEDEEYDEEQIKERLRDHALFVGFAPSDNPKIAVAVIVENGGGGSSTAAPVARALFDAWLEDFPAADQPSVISQVNQEVGR</sequence>
<dbReference type="Pfam" id="PF03717">
    <property type="entry name" value="PBP_dimer"/>
    <property type="match status" value="1"/>
</dbReference>
<dbReference type="Gene3D" id="3.30.1390.30">
    <property type="entry name" value="Penicillin-binding protein 2a, domain 3"/>
    <property type="match status" value="1"/>
</dbReference>
<feature type="active site" description="Acyl-ester intermediate" evidence="14">
    <location>
        <position position="326"/>
    </location>
</feature>
<dbReference type="InterPro" id="IPR001460">
    <property type="entry name" value="PCN-bd_Tpept"/>
</dbReference>
<keyword evidence="7 14" id="KW-0812">Transmembrane</keyword>
<evidence type="ECO:0000313" key="19">
    <source>
        <dbReference type="Proteomes" id="UP001445268"/>
    </source>
</evidence>
<evidence type="ECO:0000256" key="7">
    <source>
        <dbReference type="ARBA" id="ARBA00022692"/>
    </source>
</evidence>
<feature type="domain" description="Penicillin-binding protein dimerisation" evidence="17">
    <location>
        <begin position="63"/>
        <end position="235"/>
    </location>
</feature>
<name>A0ABZ3E6X3_9GAMM</name>
<comment type="function">
    <text evidence="14">Catalyzes cross-linking of the peptidoglycan cell wall.</text>
</comment>
<dbReference type="PANTHER" id="PTHR30627">
    <property type="entry name" value="PEPTIDOGLYCAN D,D-TRANSPEPTIDASE"/>
    <property type="match status" value="1"/>
</dbReference>
<evidence type="ECO:0000256" key="11">
    <source>
        <dbReference type="ARBA" id="ARBA00022989"/>
    </source>
</evidence>
<keyword evidence="3 14" id="KW-1003">Cell membrane</keyword>
<evidence type="ECO:0000256" key="13">
    <source>
        <dbReference type="ARBA" id="ARBA00023316"/>
    </source>
</evidence>
<dbReference type="InterPro" id="IPR036138">
    <property type="entry name" value="PBP_dimer_sf"/>
</dbReference>
<organism evidence="18 19">
    <name type="scientific">Marinobacter alkaliphilus</name>
    <dbReference type="NCBI Taxonomy" id="254719"/>
    <lineage>
        <taxon>Bacteria</taxon>
        <taxon>Pseudomonadati</taxon>
        <taxon>Pseudomonadota</taxon>
        <taxon>Gammaproteobacteria</taxon>
        <taxon>Pseudomonadales</taxon>
        <taxon>Marinobacteraceae</taxon>
        <taxon>Marinobacter</taxon>
    </lineage>
</organism>
<comment type="caution">
    <text evidence="14">Lacks conserved residue(s) required for the propagation of feature annotation.</text>
</comment>
<dbReference type="Pfam" id="PF00905">
    <property type="entry name" value="Transpeptidase"/>
    <property type="match status" value="1"/>
</dbReference>
<evidence type="ECO:0000313" key="18">
    <source>
        <dbReference type="EMBL" id="XAF54721.1"/>
    </source>
</evidence>
<keyword evidence="19" id="KW-1185">Reference proteome</keyword>
<dbReference type="EC" id="3.4.16.4" evidence="14"/>
<reference evidence="18 19" key="1">
    <citation type="submission" date="2024-04" db="EMBL/GenBank/DDBJ databases">
        <title>Marinobacter sp. SBY-1.</title>
        <authorList>
            <person name="Pan C."/>
        </authorList>
    </citation>
    <scope>NUCLEOTIDE SEQUENCE [LARGE SCALE GENOMIC DNA]</scope>
    <source>
        <strain evidence="18 19">SBY-1</strain>
    </source>
</reference>
<accession>A0ABZ3E6X3</accession>
<dbReference type="Proteomes" id="UP001445268">
    <property type="component" value="Chromosome"/>
</dbReference>
<dbReference type="InterPro" id="IPR005311">
    <property type="entry name" value="PBP_dimer"/>
</dbReference>
<dbReference type="PANTHER" id="PTHR30627:SF2">
    <property type="entry name" value="PEPTIDOGLYCAN D,D-TRANSPEPTIDASE MRDA"/>
    <property type="match status" value="1"/>
</dbReference>
<keyword evidence="11 14" id="KW-1133">Transmembrane helix</keyword>
<keyword evidence="12 14" id="KW-0472">Membrane</keyword>
<comment type="subcellular location">
    <subcellularLocation>
        <location evidence="14">Cell inner membrane</location>
        <topology evidence="14">Single-pass membrane protein</topology>
    </subcellularLocation>
    <subcellularLocation>
        <location evidence="2">Cell membrane</location>
    </subcellularLocation>
    <subcellularLocation>
        <location evidence="1">Membrane</location>
        <topology evidence="1">Single-pass membrane protein</topology>
    </subcellularLocation>
</comment>
<feature type="transmembrane region" description="Helical" evidence="14">
    <location>
        <begin position="20"/>
        <end position="39"/>
    </location>
</feature>
<keyword evidence="15" id="KW-0175">Coiled coil</keyword>
<dbReference type="SUPFAM" id="SSF56601">
    <property type="entry name" value="beta-lactamase/transpeptidase-like"/>
    <property type="match status" value="1"/>
</dbReference>
<evidence type="ECO:0000256" key="5">
    <source>
        <dbReference type="ARBA" id="ARBA00022645"/>
    </source>
</evidence>
<dbReference type="NCBIfam" id="TIGR03423">
    <property type="entry name" value="pbp2_mrdA"/>
    <property type="match status" value="1"/>
</dbReference>
<keyword evidence="4 14" id="KW-0997">Cell inner membrane</keyword>
<evidence type="ECO:0000256" key="12">
    <source>
        <dbReference type="ARBA" id="ARBA00023136"/>
    </source>
</evidence>
<gene>
    <name evidence="14 18" type="primary">mrdA</name>
    <name evidence="18" type="ORF">AAGT77_04015</name>
</gene>
<keyword evidence="8 14" id="KW-0378">Hydrolase</keyword>
<evidence type="ECO:0000256" key="10">
    <source>
        <dbReference type="ARBA" id="ARBA00022984"/>
    </source>
</evidence>
<evidence type="ECO:0000259" key="17">
    <source>
        <dbReference type="Pfam" id="PF03717"/>
    </source>
</evidence>
<evidence type="ECO:0000256" key="4">
    <source>
        <dbReference type="ARBA" id="ARBA00022519"/>
    </source>
</evidence>
<evidence type="ECO:0000256" key="2">
    <source>
        <dbReference type="ARBA" id="ARBA00004236"/>
    </source>
</evidence>
<dbReference type="InterPro" id="IPR017790">
    <property type="entry name" value="Penicillin-binding_protein_2"/>
</dbReference>